<evidence type="ECO:0000313" key="2">
    <source>
        <dbReference type="Proteomes" id="UP001497535"/>
    </source>
</evidence>
<name>A0ACB0YEP3_MELEN</name>
<dbReference type="Proteomes" id="UP001497535">
    <property type="component" value="Unassembled WGS sequence"/>
</dbReference>
<sequence>MRFILLVLPIFFASPVLTSRNVNYDYQLYEDLMYFYNKNVRPVKNSTQPLDVKFGASLIRIIDVVGFFLNFFSQLKINLKNC</sequence>
<reference evidence="1" key="1">
    <citation type="submission" date="2023-11" db="EMBL/GenBank/DDBJ databases">
        <authorList>
            <person name="Poullet M."/>
        </authorList>
    </citation>
    <scope>NUCLEOTIDE SEQUENCE</scope>
    <source>
        <strain evidence="1">E1834</strain>
    </source>
</reference>
<gene>
    <name evidence="1" type="ORF">MENTE1834_LOCUS11197</name>
</gene>
<accession>A0ACB0YEP3</accession>
<dbReference type="EMBL" id="CAVMJV010000011">
    <property type="protein sequence ID" value="CAK5043648.1"/>
    <property type="molecule type" value="Genomic_DNA"/>
</dbReference>
<evidence type="ECO:0000313" key="1">
    <source>
        <dbReference type="EMBL" id="CAK5043648.1"/>
    </source>
</evidence>
<comment type="caution">
    <text evidence="1">The sequence shown here is derived from an EMBL/GenBank/DDBJ whole genome shotgun (WGS) entry which is preliminary data.</text>
</comment>
<protein>
    <submittedName>
        <fullName evidence="1">Uncharacterized protein</fullName>
    </submittedName>
</protein>
<organism evidence="1 2">
    <name type="scientific">Meloidogyne enterolobii</name>
    <name type="common">Root-knot nematode worm</name>
    <name type="synonym">Meloidogyne mayaguensis</name>
    <dbReference type="NCBI Taxonomy" id="390850"/>
    <lineage>
        <taxon>Eukaryota</taxon>
        <taxon>Metazoa</taxon>
        <taxon>Ecdysozoa</taxon>
        <taxon>Nematoda</taxon>
        <taxon>Chromadorea</taxon>
        <taxon>Rhabditida</taxon>
        <taxon>Tylenchina</taxon>
        <taxon>Tylenchomorpha</taxon>
        <taxon>Tylenchoidea</taxon>
        <taxon>Meloidogynidae</taxon>
        <taxon>Meloidogyninae</taxon>
        <taxon>Meloidogyne</taxon>
    </lineage>
</organism>
<proteinExistence type="predicted"/>
<keyword evidence="2" id="KW-1185">Reference proteome</keyword>